<comment type="caution">
    <text evidence="3">The sequence shown here is derived from an EMBL/GenBank/DDBJ whole genome shotgun (WGS) entry which is preliminary data.</text>
</comment>
<evidence type="ECO:0000256" key="2">
    <source>
        <dbReference type="SAM" id="Phobius"/>
    </source>
</evidence>
<organism evidence="3 4">
    <name type="scientific">Mycolicibacterium bacteremicum</name>
    <name type="common">Mycobacterium bacteremicum</name>
    <dbReference type="NCBI Taxonomy" id="564198"/>
    <lineage>
        <taxon>Bacteria</taxon>
        <taxon>Bacillati</taxon>
        <taxon>Actinomycetota</taxon>
        <taxon>Actinomycetes</taxon>
        <taxon>Mycobacteriales</taxon>
        <taxon>Mycobacteriaceae</taxon>
        <taxon>Mycolicibacterium</taxon>
    </lineage>
</organism>
<evidence type="ECO:0000313" key="4">
    <source>
        <dbReference type="Proteomes" id="UP000192366"/>
    </source>
</evidence>
<reference evidence="3 4" key="1">
    <citation type="submission" date="2017-02" db="EMBL/GenBank/DDBJ databases">
        <title>The new phylogeny of genus Mycobacterium.</title>
        <authorList>
            <person name="Tortoli E."/>
            <person name="Trovato A."/>
            <person name="Cirillo D.M."/>
        </authorList>
    </citation>
    <scope>NUCLEOTIDE SEQUENCE [LARGE SCALE GENOMIC DNA]</scope>
    <source>
        <strain evidence="3 4">DSM 45578</strain>
    </source>
</reference>
<keyword evidence="2" id="KW-0812">Transmembrane</keyword>
<dbReference type="Proteomes" id="UP000192366">
    <property type="component" value="Unassembled WGS sequence"/>
</dbReference>
<feature type="transmembrane region" description="Helical" evidence="2">
    <location>
        <begin position="133"/>
        <end position="152"/>
    </location>
</feature>
<protein>
    <submittedName>
        <fullName evidence="3">Uncharacterized protein</fullName>
    </submittedName>
</protein>
<dbReference type="STRING" id="564198.BST17_06705"/>
<feature type="region of interest" description="Disordered" evidence="1">
    <location>
        <begin position="1"/>
        <end position="20"/>
    </location>
</feature>
<keyword evidence="4" id="KW-1185">Reference proteome</keyword>
<evidence type="ECO:0000256" key="1">
    <source>
        <dbReference type="SAM" id="MobiDB-lite"/>
    </source>
</evidence>
<feature type="transmembrane region" description="Helical" evidence="2">
    <location>
        <begin position="108"/>
        <end position="127"/>
    </location>
</feature>
<feature type="compositionally biased region" description="Basic and acidic residues" evidence="1">
    <location>
        <begin position="1"/>
        <end position="13"/>
    </location>
</feature>
<gene>
    <name evidence="3" type="ORF">BST17_06705</name>
</gene>
<feature type="transmembrane region" description="Helical" evidence="2">
    <location>
        <begin position="66"/>
        <end position="88"/>
    </location>
</feature>
<dbReference type="EMBL" id="MVHJ01000004">
    <property type="protein sequence ID" value="ORA06026.1"/>
    <property type="molecule type" value="Genomic_DNA"/>
</dbReference>
<accession>A0A1W9Z104</accession>
<feature type="transmembrane region" description="Helical" evidence="2">
    <location>
        <begin position="164"/>
        <end position="183"/>
    </location>
</feature>
<proteinExistence type="predicted"/>
<evidence type="ECO:0000313" key="3">
    <source>
        <dbReference type="EMBL" id="ORA06026.1"/>
    </source>
</evidence>
<feature type="transmembrane region" description="Helical" evidence="2">
    <location>
        <begin position="36"/>
        <end position="54"/>
    </location>
</feature>
<keyword evidence="2" id="KW-0472">Membrane</keyword>
<keyword evidence="2" id="KW-1133">Transmembrane helix</keyword>
<dbReference type="AlphaFoldDB" id="A0A1W9Z104"/>
<name>A0A1W9Z104_MYCBA</name>
<sequence>MRSEPTDDTREPSVRGNRVSADPPVEHVVAALRERLYGAISCLATLAALARYTGADTNAWYRVLDVAVAAGGLWAAALLAEFVARLSVEGAAPRGRAAWGMLAASGQIMQAAAAPALILALAGFGVLDTATAVWIAMWFLVAEMALIAYLAVRRAALVWWQQVLAVLLLTAAGAAVVAVKMIAHH</sequence>